<dbReference type="STRING" id="346185.AAY42_15620"/>
<dbReference type="AlphaFoldDB" id="A0A0Q1CJH7"/>
<comment type="subcellular location">
    <subcellularLocation>
        <location evidence="1">Membrane</location>
    </subcellularLocation>
</comment>
<dbReference type="RefSeq" id="WP_055396884.1">
    <property type="nucleotide sequence ID" value="NZ_LCTZ01000002.1"/>
</dbReference>
<organism evidence="4 5">
    <name type="scientific">Flagellimonas eckloniae</name>
    <dbReference type="NCBI Taxonomy" id="346185"/>
    <lineage>
        <taxon>Bacteria</taxon>
        <taxon>Pseudomonadati</taxon>
        <taxon>Bacteroidota</taxon>
        <taxon>Flavobacteriia</taxon>
        <taxon>Flavobacteriales</taxon>
        <taxon>Flavobacteriaceae</taxon>
        <taxon>Flagellimonas</taxon>
    </lineage>
</organism>
<evidence type="ECO:0000313" key="4">
    <source>
        <dbReference type="EMBL" id="KQC31160.1"/>
    </source>
</evidence>
<dbReference type="InterPro" id="IPR050491">
    <property type="entry name" value="AmpC-like"/>
</dbReference>
<dbReference type="PATRIC" id="fig|1547436.3.peg.3222"/>
<evidence type="ECO:0000313" key="5">
    <source>
        <dbReference type="Proteomes" id="UP000050827"/>
    </source>
</evidence>
<proteinExistence type="predicted"/>
<reference evidence="4 5" key="1">
    <citation type="submission" date="2015-04" db="EMBL/GenBank/DDBJ databases">
        <title>Complete genome of flavobacterium.</title>
        <authorList>
            <person name="Kwon Y.M."/>
            <person name="Kim S.-J."/>
        </authorList>
    </citation>
    <scope>NUCLEOTIDE SEQUENCE [LARGE SCALE GENOMIC DNA]</scope>
    <source>
        <strain evidence="4 5">DK169</strain>
    </source>
</reference>
<dbReference type="InterPro" id="IPR001466">
    <property type="entry name" value="Beta-lactam-related"/>
</dbReference>
<dbReference type="InterPro" id="IPR012338">
    <property type="entry name" value="Beta-lactam/transpept-like"/>
</dbReference>
<evidence type="ECO:0000256" key="2">
    <source>
        <dbReference type="ARBA" id="ARBA00023136"/>
    </source>
</evidence>
<comment type="caution">
    <text evidence="4">The sequence shown here is derived from an EMBL/GenBank/DDBJ whole genome shotgun (WGS) entry which is preliminary data.</text>
</comment>
<dbReference type="Gene3D" id="3.40.710.10">
    <property type="entry name" value="DD-peptidase/beta-lactamase superfamily"/>
    <property type="match status" value="1"/>
</dbReference>
<gene>
    <name evidence="4" type="ORF">AAY42_15620</name>
</gene>
<dbReference type="Pfam" id="PF00144">
    <property type="entry name" value="Beta-lactamase"/>
    <property type="match status" value="1"/>
</dbReference>
<name>A0A0Q1CJH7_9FLAO</name>
<dbReference type="EMBL" id="LCTZ01000002">
    <property type="protein sequence ID" value="KQC31160.1"/>
    <property type="molecule type" value="Genomic_DNA"/>
</dbReference>
<dbReference type="PANTHER" id="PTHR46825">
    <property type="entry name" value="D-ALANYL-D-ALANINE-CARBOXYPEPTIDASE/ENDOPEPTIDASE AMPH"/>
    <property type="match status" value="1"/>
</dbReference>
<dbReference type="SUPFAM" id="SSF56601">
    <property type="entry name" value="beta-lactamase/transpeptidase-like"/>
    <property type="match status" value="1"/>
</dbReference>
<accession>A0A0Q1CJH7</accession>
<keyword evidence="2" id="KW-0472">Membrane</keyword>
<feature type="domain" description="Beta-lactamase-related" evidence="3">
    <location>
        <begin position="45"/>
        <end position="328"/>
    </location>
</feature>
<evidence type="ECO:0000256" key="1">
    <source>
        <dbReference type="ARBA" id="ARBA00004370"/>
    </source>
</evidence>
<keyword evidence="5" id="KW-1185">Reference proteome</keyword>
<protein>
    <recommendedName>
        <fullName evidence="3">Beta-lactamase-related domain-containing protein</fullName>
    </recommendedName>
</protein>
<dbReference type="PANTHER" id="PTHR46825:SF11">
    <property type="entry name" value="PENICILLIN-BINDING PROTEIN 4"/>
    <property type="match status" value="1"/>
</dbReference>
<evidence type="ECO:0000259" key="3">
    <source>
        <dbReference type="Pfam" id="PF00144"/>
    </source>
</evidence>
<dbReference type="OrthoDB" id="9793489at2"/>
<dbReference type="GO" id="GO:0016020">
    <property type="term" value="C:membrane"/>
    <property type="evidence" value="ECO:0007669"/>
    <property type="project" value="UniProtKB-SubCell"/>
</dbReference>
<sequence>MKRFVTITLFLISCSIVLGQDQNFDKKKLDSLLTYIDVNRKGMHSISIFENGKEVYQNSIGFADVSNKIMANGQTKYRIGSISKTFTAVLIMKLIENGKLDLTTKLSDFFPSIQNSDKITIEHLLRHRSGIFNFTNAKDYSSWMEKPISHEALIEKIKENGIVFEPDSKAEYSNSNYVLLSQISEKVTQKKFADLIQDVICKPCGLNSTGYGGKIDPKRNEALSYKWSGNWELASETDMSVPAGAGAITSTPTELNKFLTCLFGNHILPEPTLETMMKIVDGYGIGMFQVPFHEKKGYGHTGGIDGFQSNAFFFPKEKMSIAFTGNGQIMSMNNILIGALSVYFNKEYKFPEFKEVFILEADDLNTYLGTYGSPSFPLKIKIFKKKNILYGQATGQSEFPMDALGEHQFRFEPAGLKITFAPNENTLVLYQGGGEFKLQKEGEN</sequence>
<dbReference type="Proteomes" id="UP000050827">
    <property type="component" value="Unassembled WGS sequence"/>
</dbReference>